<proteinExistence type="predicted"/>
<sequence length="462" mass="53506">MLTMLRKCLSQKDKCVMPSAREETKIWQQIKQLQYTPKEERTEFDYRLPMMRVFEYNTHSNPLALRVDLFEFGSKVKICFQLLENLFITDVHFAFEQKADVLFFSIQKDHIDRFKGSSSPKTKEADFSLKIYRFPFNSPFPLAVLARHLHLLVLQNYTSALYECLGELADLSVLVQQKYGFVIKDVPAVASMCPKAIVPCSSGSSLSPRTIRRFSHFICLRMGDLFRYLGDMKLARELYVCAFRANPNDGQACNQFDVEDHNTDYDLVFLKVIGRCHSLSSFDPSVLQRMSCLLQERTPNCSRLAMHFVIAVSVWYALGGSQDEVRCSNHVITVIADQFTILLEQSLKEEQTRREKEQLLSTLWIYASWIEAKKISLMNRVTDDAKWIRNLAVLIDTCDNTLTLKCDNHHFLPLSFMDYENASTESLVRRLTVILWRTLKSYRIPDVPNDNFTAFVDAHICK</sequence>
<name>A0A183UNC7_TOXCA</name>
<dbReference type="InterPro" id="IPR011990">
    <property type="entry name" value="TPR-like_helical_dom_sf"/>
</dbReference>
<dbReference type="Proteomes" id="UP000050794">
    <property type="component" value="Unassembled WGS sequence"/>
</dbReference>
<dbReference type="EMBL" id="UYWY01020356">
    <property type="protein sequence ID" value="VDM41318.1"/>
    <property type="molecule type" value="Genomic_DNA"/>
</dbReference>
<dbReference type="AlphaFoldDB" id="A0A183UNC7"/>
<accession>A0A183UNC7</accession>
<dbReference type="SUPFAM" id="SSF48452">
    <property type="entry name" value="TPR-like"/>
    <property type="match status" value="1"/>
</dbReference>
<protein>
    <submittedName>
        <fullName evidence="3">Protein SMG7</fullName>
    </submittedName>
</protein>
<evidence type="ECO:0000313" key="3">
    <source>
        <dbReference type="WBParaSite" id="TCNE_0000999701-mRNA-1"/>
    </source>
</evidence>
<dbReference type="WBParaSite" id="TCNE_0000999701-mRNA-1">
    <property type="protein sequence ID" value="TCNE_0000999701-mRNA-1"/>
    <property type="gene ID" value="TCNE_0000999701"/>
</dbReference>
<evidence type="ECO:0000313" key="1">
    <source>
        <dbReference type="EMBL" id="VDM41318.1"/>
    </source>
</evidence>
<reference evidence="1 2" key="2">
    <citation type="submission" date="2018-11" db="EMBL/GenBank/DDBJ databases">
        <authorList>
            <consortium name="Pathogen Informatics"/>
        </authorList>
    </citation>
    <scope>NUCLEOTIDE SEQUENCE [LARGE SCALE GENOMIC DNA]</scope>
</reference>
<reference evidence="3" key="1">
    <citation type="submission" date="2016-06" db="UniProtKB">
        <authorList>
            <consortium name="WormBaseParasite"/>
        </authorList>
    </citation>
    <scope>IDENTIFICATION</scope>
</reference>
<evidence type="ECO:0000313" key="2">
    <source>
        <dbReference type="Proteomes" id="UP000050794"/>
    </source>
</evidence>
<dbReference type="Gene3D" id="1.25.40.10">
    <property type="entry name" value="Tetratricopeptide repeat domain"/>
    <property type="match status" value="1"/>
</dbReference>
<keyword evidence="2" id="KW-1185">Reference proteome</keyword>
<organism evidence="2 3">
    <name type="scientific">Toxocara canis</name>
    <name type="common">Canine roundworm</name>
    <dbReference type="NCBI Taxonomy" id="6265"/>
    <lineage>
        <taxon>Eukaryota</taxon>
        <taxon>Metazoa</taxon>
        <taxon>Ecdysozoa</taxon>
        <taxon>Nematoda</taxon>
        <taxon>Chromadorea</taxon>
        <taxon>Rhabditida</taxon>
        <taxon>Spirurina</taxon>
        <taxon>Ascaridomorpha</taxon>
        <taxon>Ascaridoidea</taxon>
        <taxon>Toxocaridae</taxon>
        <taxon>Toxocara</taxon>
    </lineage>
</organism>
<gene>
    <name evidence="1" type="ORF">TCNE_LOCUS9997</name>
</gene>